<name>A0A9X2IWY3_9NOCA</name>
<dbReference type="RefSeq" id="WP_251913219.1">
    <property type="nucleotide sequence ID" value="NZ_JAMRXG010000006.1"/>
</dbReference>
<sequence>MLIFLLALAGFAFLDSLDVLLVGVTTAVVLDSRLSRRSPVPGALSFLTGVFAVTTTFGICTVLGLGFLTDLIDFEITPAIRYWTELAVGVVLLALASVRLSGGTGPAIPSWAMRARHRPLLLGLAGIAIGLGQAPTAIPYLAALAMVSTRDPRPPLWPLIILAYCLIALLPPALVLLASTWRTRPARRFYRGLVRTLTRFGPPSLRILLAAFGLALLADALRNHTALW</sequence>
<comment type="caution">
    <text evidence="2">The sequence shown here is derived from an EMBL/GenBank/DDBJ whole genome shotgun (WGS) entry which is preliminary data.</text>
</comment>
<dbReference type="InterPro" id="IPR021315">
    <property type="entry name" value="Gap/Sap"/>
</dbReference>
<protein>
    <submittedName>
        <fullName evidence="2">GAP family protein</fullName>
    </submittedName>
</protein>
<dbReference type="Pfam" id="PF11139">
    <property type="entry name" value="SfLAP"/>
    <property type="match status" value="1"/>
</dbReference>
<feature type="transmembrane region" description="Helical" evidence="1">
    <location>
        <begin position="200"/>
        <end position="218"/>
    </location>
</feature>
<dbReference type="Proteomes" id="UP001139157">
    <property type="component" value="Unassembled WGS sequence"/>
</dbReference>
<dbReference type="AlphaFoldDB" id="A0A9X2IWY3"/>
<feature type="transmembrane region" description="Helical" evidence="1">
    <location>
        <begin position="80"/>
        <end position="100"/>
    </location>
</feature>
<evidence type="ECO:0000256" key="1">
    <source>
        <dbReference type="SAM" id="Phobius"/>
    </source>
</evidence>
<feature type="transmembrane region" description="Helical" evidence="1">
    <location>
        <begin position="42"/>
        <end position="68"/>
    </location>
</feature>
<organism evidence="2 3">
    <name type="scientific">Nocardia pulmonis</name>
    <dbReference type="NCBI Taxonomy" id="2951408"/>
    <lineage>
        <taxon>Bacteria</taxon>
        <taxon>Bacillati</taxon>
        <taxon>Actinomycetota</taxon>
        <taxon>Actinomycetes</taxon>
        <taxon>Mycobacteriales</taxon>
        <taxon>Nocardiaceae</taxon>
        <taxon>Nocardia</taxon>
    </lineage>
</organism>
<dbReference type="EMBL" id="JAMRXG010000006">
    <property type="protein sequence ID" value="MCM6774818.1"/>
    <property type="molecule type" value="Genomic_DNA"/>
</dbReference>
<evidence type="ECO:0000313" key="3">
    <source>
        <dbReference type="Proteomes" id="UP001139157"/>
    </source>
</evidence>
<keyword evidence="3" id="KW-1185">Reference proteome</keyword>
<keyword evidence="1" id="KW-0812">Transmembrane</keyword>
<accession>A0A9X2IWY3</accession>
<reference evidence="2" key="1">
    <citation type="submission" date="2022-06" db="EMBL/GenBank/DDBJ databases">
        <title>Novel species in genus nocardia.</title>
        <authorList>
            <person name="Li F."/>
        </authorList>
    </citation>
    <scope>NUCLEOTIDE SEQUENCE</scope>
    <source>
        <strain evidence="2">CDC141</strain>
    </source>
</reference>
<proteinExistence type="predicted"/>
<keyword evidence="1" id="KW-1133">Transmembrane helix</keyword>
<feature type="transmembrane region" description="Helical" evidence="1">
    <location>
        <begin position="156"/>
        <end position="179"/>
    </location>
</feature>
<feature type="transmembrane region" description="Helical" evidence="1">
    <location>
        <begin position="6"/>
        <end position="30"/>
    </location>
</feature>
<gene>
    <name evidence="2" type="ORF">NDR86_15195</name>
</gene>
<keyword evidence="1" id="KW-0472">Membrane</keyword>
<feature type="transmembrane region" description="Helical" evidence="1">
    <location>
        <begin position="120"/>
        <end position="144"/>
    </location>
</feature>
<evidence type="ECO:0000313" key="2">
    <source>
        <dbReference type="EMBL" id="MCM6774818.1"/>
    </source>
</evidence>